<dbReference type="SMART" id="SM00931">
    <property type="entry name" value="NOSIC"/>
    <property type="match status" value="1"/>
</dbReference>
<evidence type="ECO:0000313" key="11">
    <source>
        <dbReference type="EMBL" id="SCV70455.1"/>
    </source>
</evidence>
<dbReference type="GO" id="GO:0006364">
    <property type="term" value="P:rRNA processing"/>
    <property type="evidence" value="ECO:0007669"/>
    <property type="project" value="UniProtKB-KW"/>
</dbReference>
<reference evidence="12" key="1">
    <citation type="submission" date="2016-09" db="EMBL/GenBank/DDBJ databases">
        <authorList>
            <person name="Jeantristanb JTB J.-T."/>
            <person name="Ricardo R."/>
        </authorList>
    </citation>
    <scope>NUCLEOTIDE SEQUENCE [LARGE SCALE GENOMIC DNA]</scope>
</reference>
<dbReference type="PANTHER" id="PTHR10894">
    <property type="entry name" value="NUCLEOLAR PROTEIN 5 NUCLEOLAR PROTEIN NOP5 NOP58"/>
    <property type="match status" value="1"/>
</dbReference>
<dbReference type="FunFam" id="1.10.287.4070:FF:000001">
    <property type="entry name" value="Probable Nucleolar protein 58"/>
    <property type="match status" value="1"/>
</dbReference>
<dbReference type="InterPro" id="IPR012976">
    <property type="entry name" value="NOSIC"/>
</dbReference>
<evidence type="ECO:0000256" key="1">
    <source>
        <dbReference type="ARBA" id="ARBA00004604"/>
    </source>
</evidence>
<dbReference type="GO" id="GO:0031428">
    <property type="term" value="C:box C/D methylation guide snoRNP complex"/>
    <property type="evidence" value="ECO:0007669"/>
    <property type="project" value="InterPro"/>
</dbReference>
<keyword evidence="5" id="KW-0698">rRNA processing</keyword>
<dbReference type="GO" id="GO:0030515">
    <property type="term" value="F:snoRNA binding"/>
    <property type="evidence" value="ECO:0007669"/>
    <property type="project" value="InterPro"/>
</dbReference>
<proteinExistence type="inferred from homology"/>
<comment type="function">
    <text evidence="8">Required for pre-18S rRNA processing. May bind microtubules.</text>
</comment>
<evidence type="ECO:0000256" key="9">
    <source>
        <dbReference type="SAM" id="MobiDB-lite"/>
    </source>
</evidence>
<organism evidence="11 12">
    <name type="scientific">Microbotryum intermedium</name>
    <dbReference type="NCBI Taxonomy" id="269621"/>
    <lineage>
        <taxon>Eukaryota</taxon>
        <taxon>Fungi</taxon>
        <taxon>Dikarya</taxon>
        <taxon>Basidiomycota</taxon>
        <taxon>Pucciniomycotina</taxon>
        <taxon>Microbotryomycetes</taxon>
        <taxon>Microbotryales</taxon>
        <taxon>Microbotryaceae</taxon>
        <taxon>Microbotryum</taxon>
    </lineage>
</organism>
<evidence type="ECO:0000256" key="4">
    <source>
        <dbReference type="ARBA" id="ARBA00022517"/>
    </source>
</evidence>
<dbReference type="AlphaFoldDB" id="A0A238FB75"/>
<dbReference type="Pfam" id="PF08156">
    <property type="entry name" value="NOP5NT"/>
    <property type="match status" value="1"/>
</dbReference>
<dbReference type="GO" id="GO:0032040">
    <property type="term" value="C:small-subunit processome"/>
    <property type="evidence" value="ECO:0007669"/>
    <property type="project" value="InterPro"/>
</dbReference>
<feature type="region of interest" description="Disordered" evidence="9">
    <location>
        <begin position="471"/>
        <end position="549"/>
    </location>
</feature>
<comment type="similarity">
    <text evidence="2">Belongs to the NOP5/NOP56 family.</text>
</comment>
<dbReference type="InterPro" id="IPR042239">
    <property type="entry name" value="Nop_C"/>
</dbReference>
<sequence length="549" mass="60135">MLVLFESSVGLALFKVKDGKLDDKQLYKQFNDPESASNLVKLQAIHRYTSTASAVEDMTSIGEGKVSKALKKFLTDEITGNKKLKSEKLAVAEPKLAGAIAKKLELSVISDSTVNDLYRGIRQQLSTLLGDIDPKDLSTMELGLSHSVSRYKLKFSPDKVDTMIVQAIALLDDLDKEINIYSMRVKEWYGWHFPEMGKIISENITYAKVVKAMGFRTNYNTTDFSAILPEELEETLKSAAAISMGTEISDTDLNHILLLADQVISITQYRTELFDYLRNRMAAIAPNLTALVGELVGARLIAHAGSLLSLAKHPASTVQILGAEKALFRALKTKHDTPKYGLIFHASLVGQAPQKLKGKMARMVATKAALSIRLDALADADSKSSLDSATIGLENRAKLEARLRLLEQGIGHTSLRSLAKTGAQQPKFEMKGNGAKYNDAADTLLLPTATATGPIDMAVDERVLLKENEGVVEGEKDEEAKKERKRLKKEAKKAAKEGKSSGDAAAADADDQEKKETKDKKKKRKAEAEDEGEVEAGEKSDKKKKKAKE</sequence>
<protein>
    <recommendedName>
        <fullName evidence="3">Nucleolar protein 58</fullName>
    </recommendedName>
</protein>
<dbReference type="OrthoDB" id="6780543at2759"/>
<evidence type="ECO:0000259" key="10">
    <source>
        <dbReference type="PROSITE" id="PS51358"/>
    </source>
</evidence>
<dbReference type="PROSITE" id="PS51358">
    <property type="entry name" value="NOP"/>
    <property type="match status" value="1"/>
</dbReference>
<evidence type="ECO:0000256" key="6">
    <source>
        <dbReference type="ARBA" id="ARBA00023242"/>
    </source>
</evidence>
<accession>A0A238FB75</accession>
<dbReference type="Proteomes" id="UP000198372">
    <property type="component" value="Unassembled WGS sequence"/>
</dbReference>
<gene>
    <name evidence="11" type="ORF">BQ2448_1849</name>
</gene>
<dbReference type="InterPro" id="IPR045056">
    <property type="entry name" value="Nop56/Nop58"/>
</dbReference>
<evidence type="ECO:0000256" key="5">
    <source>
        <dbReference type="ARBA" id="ARBA00022552"/>
    </source>
</evidence>
<dbReference type="Gene3D" id="1.10.287.4070">
    <property type="match status" value="1"/>
</dbReference>
<dbReference type="InterPro" id="IPR002687">
    <property type="entry name" value="Nop_dom"/>
</dbReference>
<evidence type="ECO:0000313" key="12">
    <source>
        <dbReference type="Proteomes" id="UP000198372"/>
    </source>
</evidence>
<dbReference type="Pfam" id="PF01798">
    <property type="entry name" value="Nop"/>
    <property type="match status" value="1"/>
</dbReference>
<keyword evidence="12" id="KW-1185">Reference proteome</keyword>
<feature type="domain" description="Nop" evidence="10">
    <location>
        <begin position="284"/>
        <end position="408"/>
    </location>
</feature>
<dbReference type="EMBL" id="FMSP01000005">
    <property type="protein sequence ID" value="SCV70455.1"/>
    <property type="molecule type" value="Genomic_DNA"/>
</dbReference>
<dbReference type="InterPro" id="IPR012974">
    <property type="entry name" value="NOP58/56_N"/>
</dbReference>
<keyword evidence="6" id="KW-0539">Nucleus</keyword>
<evidence type="ECO:0000256" key="7">
    <source>
        <dbReference type="ARBA" id="ARBA00023274"/>
    </source>
</evidence>
<keyword evidence="4" id="KW-0690">Ribosome biogenesis</keyword>
<dbReference type="FunFam" id="1.10.246.90:FF:000003">
    <property type="entry name" value="Nucleolar protein 58"/>
    <property type="match status" value="1"/>
</dbReference>
<dbReference type="SUPFAM" id="SSF89124">
    <property type="entry name" value="Nop domain"/>
    <property type="match status" value="1"/>
</dbReference>
<name>A0A238FB75_9BASI</name>
<dbReference type="STRING" id="269621.A0A238FB75"/>
<keyword evidence="7" id="KW-0687">Ribonucleoprotein</keyword>
<dbReference type="InterPro" id="IPR036070">
    <property type="entry name" value="Nop_dom_sf"/>
</dbReference>
<evidence type="ECO:0000256" key="8">
    <source>
        <dbReference type="ARBA" id="ARBA00024837"/>
    </source>
</evidence>
<dbReference type="Gene3D" id="1.10.246.90">
    <property type="entry name" value="Nop domain"/>
    <property type="match status" value="1"/>
</dbReference>
<comment type="subcellular location">
    <subcellularLocation>
        <location evidence="1">Nucleus</location>
        <location evidence="1">Nucleolus</location>
    </subcellularLocation>
</comment>
<evidence type="ECO:0000256" key="3">
    <source>
        <dbReference type="ARBA" id="ARBA00020379"/>
    </source>
</evidence>
<dbReference type="PANTHER" id="PTHR10894:SF1">
    <property type="entry name" value="NUCLEOLAR PROTEIN 58"/>
    <property type="match status" value="1"/>
</dbReference>
<evidence type="ECO:0000256" key="2">
    <source>
        <dbReference type="ARBA" id="ARBA00009211"/>
    </source>
</evidence>